<keyword evidence="4" id="KW-1185">Reference proteome</keyword>
<organism evidence="3 4">
    <name type="scientific">Ephemerocybe angulata</name>
    <dbReference type="NCBI Taxonomy" id="980116"/>
    <lineage>
        <taxon>Eukaryota</taxon>
        <taxon>Fungi</taxon>
        <taxon>Dikarya</taxon>
        <taxon>Basidiomycota</taxon>
        <taxon>Agaricomycotina</taxon>
        <taxon>Agaricomycetes</taxon>
        <taxon>Agaricomycetidae</taxon>
        <taxon>Agaricales</taxon>
        <taxon>Agaricineae</taxon>
        <taxon>Psathyrellaceae</taxon>
        <taxon>Ephemerocybe</taxon>
    </lineage>
</organism>
<evidence type="ECO:0000313" key="4">
    <source>
        <dbReference type="Proteomes" id="UP000521943"/>
    </source>
</evidence>
<dbReference type="InterPro" id="IPR056884">
    <property type="entry name" value="NPHP3-like_N"/>
</dbReference>
<accession>A0A8H6M050</accession>
<dbReference type="AlphaFoldDB" id="A0A8H6M050"/>
<dbReference type="Proteomes" id="UP000521943">
    <property type="component" value="Unassembled WGS sequence"/>
</dbReference>
<dbReference type="EMBL" id="JACGCI010000071">
    <property type="protein sequence ID" value="KAF6748399.1"/>
    <property type="molecule type" value="Genomic_DNA"/>
</dbReference>
<dbReference type="PANTHER" id="PTHR10039:SF15">
    <property type="entry name" value="NACHT DOMAIN-CONTAINING PROTEIN"/>
    <property type="match status" value="1"/>
</dbReference>
<evidence type="ECO:0000259" key="2">
    <source>
        <dbReference type="Pfam" id="PF24883"/>
    </source>
</evidence>
<dbReference type="SMART" id="SM00248">
    <property type="entry name" value="ANK"/>
    <property type="match status" value="6"/>
</dbReference>
<dbReference type="InterPro" id="IPR027417">
    <property type="entry name" value="P-loop_NTPase"/>
</dbReference>
<dbReference type="InterPro" id="IPR002110">
    <property type="entry name" value="Ankyrin_rpt"/>
</dbReference>
<proteinExistence type="predicted"/>
<reference evidence="3 4" key="1">
    <citation type="submission" date="2020-07" db="EMBL/GenBank/DDBJ databases">
        <title>Comparative genomics of pyrophilous fungi reveals a link between fire events and developmental genes.</title>
        <authorList>
            <consortium name="DOE Joint Genome Institute"/>
            <person name="Steindorff A.S."/>
            <person name="Carver A."/>
            <person name="Calhoun S."/>
            <person name="Stillman K."/>
            <person name="Liu H."/>
            <person name="Lipzen A."/>
            <person name="Pangilinan J."/>
            <person name="Labutti K."/>
            <person name="Bruns T.D."/>
            <person name="Grigoriev I.V."/>
        </authorList>
    </citation>
    <scope>NUCLEOTIDE SEQUENCE [LARGE SCALE GENOMIC DNA]</scope>
    <source>
        <strain evidence="3 4">CBS 144469</strain>
    </source>
</reference>
<evidence type="ECO:0000256" key="1">
    <source>
        <dbReference type="ARBA" id="ARBA00022737"/>
    </source>
</evidence>
<dbReference type="Gene3D" id="3.40.50.300">
    <property type="entry name" value="P-loop containing nucleotide triphosphate hydrolases"/>
    <property type="match status" value="1"/>
</dbReference>
<dbReference type="PANTHER" id="PTHR10039">
    <property type="entry name" value="AMELOGENIN"/>
    <property type="match status" value="1"/>
</dbReference>
<gene>
    <name evidence="3" type="ORF">DFP72DRAFT_575573</name>
</gene>
<name>A0A8H6M050_9AGAR</name>
<dbReference type="OrthoDB" id="7464126at2759"/>
<feature type="domain" description="Nephrocystin 3-like N-terminal" evidence="2">
    <location>
        <begin position="75"/>
        <end position="232"/>
    </location>
</feature>
<protein>
    <recommendedName>
        <fullName evidence="2">Nephrocystin 3-like N-terminal domain-containing protein</fullName>
    </recommendedName>
</protein>
<dbReference type="InterPro" id="IPR036770">
    <property type="entry name" value="Ankyrin_rpt-contain_sf"/>
</dbReference>
<dbReference type="SUPFAM" id="SSF48403">
    <property type="entry name" value="Ankyrin repeat"/>
    <property type="match status" value="1"/>
</dbReference>
<keyword evidence="1" id="KW-0677">Repeat</keyword>
<evidence type="ECO:0000313" key="3">
    <source>
        <dbReference type="EMBL" id="KAF6748399.1"/>
    </source>
</evidence>
<dbReference type="Gene3D" id="1.25.40.20">
    <property type="entry name" value="Ankyrin repeat-containing domain"/>
    <property type="match status" value="2"/>
</dbReference>
<sequence>MDAPQGVTNILSGTSNVSARDIRIVSAGRDIHLHNHYNPAPISGPEASVEEITEWLKGANFREVYRLSLEARMDDTGTWLIATFEFGEFVAKRGTVVWATGLPGSGKTILASISIEHLEDLFRDRTDVALIYAFLRYSEKPTLLQIVTGFLDQLVKSHRNAFSHIHSIYQRSRRFRDQLSCWEAIEALAYILALFSDAFIIIDGLDEVDDATKDGLLSILPSLNAHILFTCRPLDLFMRQHTPHALHIPVQAQTRDIEIYIAKRIKENTKLAVILNENPALSEQFSTFIKDKAQGMFLLARLQMEIVLEKCTTVETLLEALETLPTGVNDMYRTTMERIKSQSEVEVSIAHRAFLWVLHARNSLSPWDLQEALTFSLDKLEFNRNSTVSIPMLLSICHGLIAVEEQTQGPSVVRFIHFSAEEFMKTMDFSHLPEPHELISVTCVASIHVFYTTPVCGPAPSDAVDSLPSELEASTQPIPLLGYASFYWGYHAKICDEQRRLHPFIISYLAKDNWYTIDIKPTTYREPISWNRDFSSGLHLAAWFDLSNLISSHTLPYPPERAWMLPPRLANETPFHIAAERDNPAALRALLKCYSGVCVQNEFGCTPLHLARGWEVAQELLNLSPFDSWRAYPEEIVDVNALDANAGCSALYRACQSHRGSDKIASEDLRLLRLFALHPTMNPNLPCFNGETAFSVSVSPLEYGTNPTNRDLPHFLISSFPNLEVNTRNRGGETPFMLACDSCLEDLVIWFLKRTSSSANPGPLHEQDNEGNTASERIVAYEGLAHQRLDRYYPLDFQKEAPAVVEPRPVAILSILANHGSFVRMSRSAQELETLPIYRLQALGAEGSSTISVHLSDVRRRYEDGRTALMLTTNYPLAVKYLISKLGDEEDLLNAQDDDGRSALMYACFGQDARGVRLSVGLLTSCYSINVHLRDQQGMSALEYALLSGNFEASNILLNHPSWNSSSIRGATLAASQKPYIGPRALECLLKTRQVQEAFSWRNLVAGDLRRDAVLVVATLRRRVDYRNFRAKAVGGCVFRDPTRGFFWSAIAWLAIADLDNTCSSTYSPLTTRISDTPLDTHSTHDQANGAIRSRFAEELGLHIIQSSLRDICAWDTIAELPTHRPLRAPTPIIL</sequence>
<dbReference type="Pfam" id="PF24883">
    <property type="entry name" value="NPHP3_N"/>
    <property type="match status" value="1"/>
</dbReference>
<dbReference type="SUPFAM" id="SSF52540">
    <property type="entry name" value="P-loop containing nucleoside triphosphate hydrolases"/>
    <property type="match status" value="1"/>
</dbReference>
<comment type="caution">
    <text evidence="3">The sequence shown here is derived from an EMBL/GenBank/DDBJ whole genome shotgun (WGS) entry which is preliminary data.</text>
</comment>